<dbReference type="AlphaFoldDB" id="A0A1V3JQQ4"/>
<dbReference type="Proteomes" id="UP000188602">
    <property type="component" value="Unassembled WGS sequence"/>
</dbReference>
<accession>A0A1V3JQQ4</accession>
<dbReference type="InterPro" id="IPR019697">
    <property type="entry name" value="Phage_HP1_Orf28"/>
</dbReference>
<comment type="caution">
    <text evidence="1">The sequence shown here is derived from an EMBL/GenBank/DDBJ whole genome shotgun (WGS) entry which is preliminary data.</text>
</comment>
<name>A0A1V3JQQ4_9PAST</name>
<evidence type="ECO:0008006" key="3">
    <source>
        <dbReference type="Google" id="ProtNLM"/>
    </source>
</evidence>
<dbReference type="STRING" id="1907939.BKL49_05145"/>
<organism evidence="1 2">
    <name type="scientific">Rodentibacter myodis</name>
    <dbReference type="NCBI Taxonomy" id="1907939"/>
    <lineage>
        <taxon>Bacteria</taxon>
        <taxon>Pseudomonadati</taxon>
        <taxon>Pseudomonadota</taxon>
        <taxon>Gammaproteobacteria</taxon>
        <taxon>Pasteurellales</taxon>
        <taxon>Pasteurellaceae</taxon>
        <taxon>Rodentibacter</taxon>
    </lineage>
</organism>
<dbReference type="RefSeq" id="WP_077423558.1">
    <property type="nucleotide sequence ID" value="NZ_MLHQ01000011.1"/>
</dbReference>
<gene>
    <name evidence="1" type="ORF">BKL49_05145</name>
</gene>
<dbReference type="Pfam" id="PF10761">
    <property type="entry name" value="DUF2590"/>
    <property type="match status" value="1"/>
</dbReference>
<sequence>MEKLYFDLLITGEDITLDSGNQPIICNNRISIAQDIKHAILESGLATQLIAERSRILRRDIILQMVLLVEEDVRLIPGTVSIIEEKLGQLFITADTYEFGRLDELELRLNE</sequence>
<proteinExistence type="predicted"/>
<keyword evidence="2" id="KW-1185">Reference proteome</keyword>
<reference evidence="1 2" key="1">
    <citation type="submission" date="2016-10" db="EMBL/GenBank/DDBJ databases">
        <title>Rodentibacter gen. nov. and new species.</title>
        <authorList>
            <person name="Christensen H."/>
        </authorList>
    </citation>
    <scope>NUCLEOTIDE SEQUENCE [LARGE SCALE GENOMIC DNA]</scope>
    <source>
        <strain evidence="1 2">Ac151</strain>
    </source>
</reference>
<evidence type="ECO:0000313" key="2">
    <source>
        <dbReference type="Proteomes" id="UP000188602"/>
    </source>
</evidence>
<dbReference type="OrthoDB" id="6893744at2"/>
<protein>
    <recommendedName>
        <fullName evidence="3">Phage protein</fullName>
    </recommendedName>
</protein>
<dbReference type="EMBL" id="MLHQ01000011">
    <property type="protein sequence ID" value="OOF58929.1"/>
    <property type="molecule type" value="Genomic_DNA"/>
</dbReference>
<evidence type="ECO:0000313" key="1">
    <source>
        <dbReference type="EMBL" id="OOF58929.1"/>
    </source>
</evidence>